<name>A0A8J4FKU7_9CHLO</name>
<feature type="compositionally biased region" description="Low complexity" evidence="1">
    <location>
        <begin position="137"/>
        <end position="148"/>
    </location>
</feature>
<evidence type="ECO:0000313" key="2">
    <source>
        <dbReference type="EMBL" id="GIL74901.1"/>
    </source>
</evidence>
<organism evidence="2 3">
    <name type="scientific">Volvox reticuliferus</name>
    <dbReference type="NCBI Taxonomy" id="1737510"/>
    <lineage>
        <taxon>Eukaryota</taxon>
        <taxon>Viridiplantae</taxon>
        <taxon>Chlorophyta</taxon>
        <taxon>core chlorophytes</taxon>
        <taxon>Chlorophyceae</taxon>
        <taxon>CS clade</taxon>
        <taxon>Chlamydomonadales</taxon>
        <taxon>Volvocaceae</taxon>
        <taxon>Volvox</taxon>
    </lineage>
</organism>
<dbReference type="EMBL" id="BNCP01000006">
    <property type="protein sequence ID" value="GIL74901.1"/>
    <property type="molecule type" value="Genomic_DNA"/>
</dbReference>
<feature type="non-terminal residue" evidence="2">
    <location>
        <position position="182"/>
    </location>
</feature>
<feature type="region of interest" description="Disordered" evidence="1">
    <location>
        <begin position="80"/>
        <end position="182"/>
    </location>
</feature>
<feature type="non-terminal residue" evidence="2">
    <location>
        <position position="1"/>
    </location>
</feature>
<reference evidence="2" key="1">
    <citation type="journal article" date="2021" name="Proc. Natl. Acad. Sci. U.S.A.">
        <title>Three genomes in the algal genus Volvox reveal the fate of a haploid sex-determining region after a transition to homothallism.</title>
        <authorList>
            <person name="Yamamoto K."/>
            <person name="Hamaji T."/>
            <person name="Kawai-Toyooka H."/>
            <person name="Matsuzaki R."/>
            <person name="Takahashi F."/>
            <person name="Nishimura Y."/>
            <person name="Kawachi M."/>
            <person name="Noguchi H."/>
            <person name="Minakuchi Y."/>
            <person name="Umen J.G."/>
            <person name="Toyoda A."/>
            <person name="Nozaki H."/>
        </authorList>
    </citation>
    <scope>NUCLEOTIDE SEQUENCE</scope>
    <source>
        <strain evidence="2">NIES-3786</strain>
    </source>
</reference>
<sequence length="182" mass="18079">HGAATTPVAQAQQLLRNTGFMAAGLSNCDSSEGPLSLSAVPLEDDDRAAAAAAGSGAGTSSLNGLNRIYSLPAAHTCPVASSHRAAPQQRCAAEVTSREGQAANPGPGGLFQLRKPSRDRSRNGVSTSASTDSPVAHLHPQHPQQLQQSAVAHGLSLGLMPMTGENNGAGAPSDAAGSGGSG</sequence>
<keyword evidence="3" id="KW-1185">Reference proteome</keyword>
<evidence type="ECO:0000256" key="1">
    <source>
        <dbReference type="SAM" id="MobiDB-lite"/>
    </source>
</evidence>
<proteinExistence type="predicted"/>
<feature type="compositionally biased region" description="Polar residues" evidence="1">
    <location>
        <begin position="123"/>
        <end position="133"/>
    </location>
</feature>
<protein>
    <submittedName>
        <fullName evidence="2">Uncharacterized protein</fullName>
    </submittedName>
</protein>
<dbReference type="Proteomes" id="UP000747110">
    <property type="component" value="Unassembled WGS sequence"/>
</dbReference>
<accession>A0A8J4FKU7</accession>
<evidence type="ECO:0000313" key="3">
    <source>
        <dbReference type="Proteomes" id="UP000747110"/>
    </source>
</evidence>
<comment type="caution">
    <text evidence="2">The sequence shown here is derived from an EMBL/GenBank/DDBJ whole genome shotgun (WGS) entry which is preliminary data.</text>
</comment>
<gene>
    <name evidence="2" type="ORF">Vretifemale_4725</name>
</gene>
<dbReference type="AlphaFoldDB" id="A0A8J4FKU7"/>